<evidence type="ECO:0000313" key="2">
    <source>
        <dbReference type="EMBL" id="XDI07411.1"/>
    </source>
</evidence>
<dbReference type="Pfam" id="PF01381">
    <property type="entry name" value="HTH_3"/>
    <property type="match status" value="1"/>
</dbReference>
<organism evidence="2">
    <name type="scientific">Herbiconiux sp. A18JL235</name>
    <dbReference type="NCBI Taxonomy" id="3152363"/>
    <lineage>
        <taxon>Bacteria</taxon>
        <taxon>Bacillati</taxon>
        <taxon>Actinomycetota</taxon>
        <taxon>Actinomycetes</taxon>
        <taxon>Micrococcales</taxon>
        <taxon>Microbacteriaceae</taxon>
        <taxon>Herbiconiux</taxon>
    </lineage>
</organism>
<gene>
    <name evidence="2" type="ORF">ABFY20_12585</name>
</gene>
<dbReference type="GO" id="GO:0003677">
    <property type="term" value="F:DNA binding"/>
    <property type="evidence" value="ECO:0007669"/>
    <property type="project" value="InterPro"/>
</dbReference>
<dbReference type="SUPFAM" id="SSF47413">
    <property type="entry name" value="lambda repressor-like DNA-binding domains"/>
    <property type="match status" value="1"/>
</dbReference>
<accession>A0AB39BLY3</accession>
<dbReference type="PROSITE" id="PS50943">
    <property type="entry name" value="HTH_CROC1"/>
    <property type="match status" value="1"/>
</dbReference>
<protein>
    <submittedName>
        <fullName evidence="2">Helix-turn-helix domain-containing protein</fullName>
    </submittedName>
</protein>
<dbReference type="CDD" id="cd00093">
    <property type="entry name" value="HTH_XRE"/>
    <property type="match status" value="1"/>
</dbReference>
<reference evidence="2" key="1">
    <citation type="submission" date="2024-05" db="EMBL/GenBank/DDBJ databases">
        <title>Herbiconiux sp. A18JL235.</title>
        <authorList>
            <person name="Zhang G."/>
        </authorList>
    </citation>
    <scope>NUCLEOTIDE SEQUENCE</scope>
    <source>
        <strain evidence="2">A18JL235</strain>
    </source>
</reference>
<name>A0AB39BLY3_9MICO</name>
<dbReference type="EMBL" id="CP162511">
    <property type="protein sequence ID" value="XDI07411.1"/>
    <property type="molecule type" value="Genomic_DNA"/>
</dbReference>
<dbReference type="RefSeq" id="WP_368499779.1">
    <property type="nucleotide sequence ID" value="NZ_CP162511.1"/>
</dbReference>
<dbReference type="SMART" id="SM00530">
    <property type="entry name" value="HTH_XRE"/>
    <property type="match status" value="1"/>
</dbReference>
<feature type="domain" description="HTH cro/C1-type" evidence="1">
    <location>
        <begin position="7"/>
        <end position="68"/>
    </location>
</feature>
<dbReference type="AlphaFoldDB" id="A0AB39BLY3"/>
<proteinExistence type="predicted"/>
<dbReference type="Gene3D" id="1.10.260.40">
    <property type="entry name" value="lambda repressor-like DNA-binding domains"/>
    <property type="match status" value="1"/>
</dbReference>
<dbReference type="InterPro" id="IPR001387">
    <property type="entry name" value="Cro/C1-type_HTH"/>
</dbReference>
<sequence length="191" mass="20770">MPVRTLIRGARRRLGMSQSELGLRSGIAGSSLSQIESGQRVPTLDTVERLLSSIGHRLIAIPTTRADVATAAAAIADSERDGRPDDAFRHFIQVSDNLAAEHGDVRFALALVEPEPTGVKHWDAALAALVEYRMREEGLPLPAWAESADRRLKRSWTINAGTYVVPVDREQVPPEFLSRGVLVDAVTLASV</sequence>
<evidence type="ECO:0000259" key="1">
    <source>
        <dbReference type="PROSITE" id="PS50943"/>
    </source>
</evidence>
<dbReference type="InterPro" id="IPR010982">
    <property type="entry name" value="Lambda_DNA-bd_dom_sf"/>
</dbReference>